<keyword evidence="3" id="KW-1185">Reference proteome</keyword>
<comment type="caution">
    <text evidence="2">The sequence shown here is derived from an EMBL/GenBank/DDBJ whole genome shotgun (WGS) entry which is preliminary data.</text>
</comment>
<dbReference type="EMBL" id="JAGRRH010000013">
    <property type="protein sequence ID" value="KAG7361630.1"/>
    <property type="molecule type" value="Genomic_DNA"/>
</dbReference>
<accession>A0A9K3PW17</accession>
<gene>
    <name evidence="2" type="ORF">IV203_036731</name>
</gene>
<sequence length="165" mass="18020">MAHGFQTAHQGTQVRNGLRDAFTGIGGDLHFSETVDKGTAHKLVGRNHLLNQKQGLTAGSPLGRSYAWPRVSHDGRLRYSNVNFRLGMHEASADQPFVAGGDFSEGEDAFHQLERATSRAEGAPATEEGIGLGSLKSLRRSDGVKRRVVTSRLAQRSRKESRLRS</sequence>
<evidence type="ECO:0000313" key="2">
    <source>
        <dbReference type="EMBL" id="KAG7361630.1"/>
    </source>
</evidence>
<reference evidence="2" key="1">
    <citation type="journal article" date="2021" name="Sci. Rep.">
        <title>Diploid genomic architecture of Nitzschia inconspicua, an elite biomass production diatom.</title>
        <authorList>
            <person name="Oliver A."/>
            <person name="Podell S."/>
            <person name="Pinowska A."/>
            <person name="Traller J.C."/>
            <person name="Smith S.R."/>
            <person name="McClure R."/>
            <person name="Beliaev A."/>
            <person name="Bohutskyi P."/>
            <person name="Hill E.A."/>
            <person name="Rabines A."/>
            <person name="Zheng H."/>
            <person name="Allen L.Z."/>
            <person name="Kuo A."/>
            <person name="Grigoriev I.V."/>
            <person name="Allen A.E."/>
            <person name="Hazlebeck D."/>
            <person name="Allen E.E."/>
        </authorList>
    </citation>
    <scope>NUCLEOTIDE SEQUENCE</scope>
    <source>
        <strain evidence="2">Hildebrandi</strain>
    </source>
</reference>
<reference evidence="2" key="2">
    <citation type="submission" date="2021-04" db="EMBL/GenBank/DDBJ databases">
        <authorList>
            <person name="Podell S."/>
        </authorList>
    </citation>
    <scope>NUCLEOTIDE SEQUENCE</scope>
    <source>
        <strain evidence="2">Hildebrandi</strain>
    </source>
</reference>
<dbReference type="AlphaFoldDB" id="A0A9K3PW17"/>
<feature type="region of interest" description="Disordered" evidence="1">
    <location>
        <begin position="116"/>
        <end position="165"/>
    </location>
</feature>
<evidence type="ECO:0000313" key="3">
    <source>
        <dbReference type="Proteomes" id="UP000693970"/>
    </source>
</evidence>
<evidence type="ECO:0000256" key="1">
    <source>
        <dbReference type="SAM" id="MobiDB-lite"/>
    </source>
</evidence>
<dbReference type="Proteomes" id="UP000693970">
    <property type="component" value="Unassembled WGS sequence"/>
</dbReference>
<organism evidence="2 3">
    <name type="scientific">Nitzschia inconspicua</name>
    <dbReference type="NCBI Taxonomy" id="303405"/>
    <lineage>
        <taxon>Eukaryota</taxon>
        <taxon>Sar</taxon>
        <taxon>Stramenopiles</taxon>
        <taxon>Ochrophyta</taxon>
        <taxon>Bacillariophyta</taxon>
        <taxon>Bacillariophyceae</taxon>
        <taxon>Bacillariophycidae</taxon>
        <taxon>Bacillariales</taxon>
        <taxon>Bacillariaceae</taxon>
        <taxon>Nitzschia</taxon>
    </lineage>
</organism>
<name>A0A9K3PW17_9STRA</name>
<proteinExistence type="predicted"/>
<protein>
    <submittedName>
        <fullName evidence="2">Uncharacterized protein</fullName>
    </submittedName>
</protein>